<gene>
    <name evidence="5" type="primary">recX</name>
    <name evidence="8" type="ORF">I7V27_22665</name>
</gene>
<comment type="function">
    <text evidence="5">Modulates RecA activity.</text>
</comment>
<dbReference type="Pfam" id="PF02631">
    <property type="entry name" value="RecX_HTH2"/>
    <property type="match status" value="1"/>
</dbReference>
<dbReference type="AlphaFoldDB" id="A0AAP2AIT4"/>
<dbReference type="GO" id="GO:0006282">
    <property type="term" value="P:regulation of DNA repair"/>
    <property type="evidence" value="ECO:0007669"/>
    <property type="project" value="UniProtKB-UniRule"/>
</dbReference>
<comment type="subcellular location">
    <subcellularLocation>
        <location evidence="1 5">Cytoplasm</location>
    </subcellularLocation>
</comment>
<feature type="domain" description="RecX third three-helical" evidence="7">
    <location>
        <begin position="100"/>
        <end position="143"/>
    </location>
</feature>
<dbReference type="GO" id="GO:0005737">
    <property type="term" value="C:cytoplasm"/>
    <property type="evidence" value="ECO:0007669"/>
    <property type="project" value="UniProtKB-SubCell"/>
</dbReference>
<dbReference type="PANTHER" id="PTHR33602">
    <property type="entry name" value="REGULATORY PROTEIN RECX FAMILY PROTEIN"/>
    <property type="match status" value="1"/>
</dbReference>
<dbReference type="EMBL" id="JAENMS010000024">
    <property type="protein sequence ID" value="MBL5937222.1"/>
    <property type="molecule type" value="Genomic_DNA"/>
</dbReference>
<keyword evidence="4 5" id="KW-0963">Cytoplasm</keyword>
<evidence type="ECO:0000259" key="6">
    <source>
        <dbReference type="Pfam" id="PF02631"/>
    </source>
</evidence>
<evidence type="ECO:0000256" key="1">
    <source>
        <dbReference type="ARBA" id="ARBA00004496"/>
    </source>
</evidence>
<protein>
    <recommendedName>
        <fullName evidence="3 5">Regulatory protein RecX</fullName>
    </recommendedName>
</protein>
<dbReference type="PANTHER" id="PTHR33602:SF1">
    <property type="entry name" value="REGULATORY PROTEIN RECX FAMILY PROTEIN"/>
    <property type="match status" value="1"/>
</dbReference>
<evidence type="ECO:0000313" key="8">
    <source>
        <dbReference type="EMBL" id="MBL5937222.1"/>
    </source>
</evidence>
<dbReference type="Proteomes" id="UP000653275">
    <property type="component" value="Unassembled WGS sequence"/>
</dbReference>
<evidence type="ECO:0000256" key="2">
    <source>
        <dbReference type="ARBA" id="ARBA00009695"/>
    </source>
</evidence>
<evidence type="ECO:0000259" key="7">
    <source>
        <dbReference type="Pfam" id="PF21981"/>
    </source>
</evidence>
<proteinExistence type="inferred from homology"/>
<comment type="similarity">
    <text evidence="2 5">Belongs to the RecX family.</text>
</comment>
<dbReference type="InterPro" id="IPR053924">
    <property type="entry name" value="RecX_HTH_2nd"/>
</dbReference>
<sequence>MTPEALYEHAVTLLARKDYSHGEMRRVLHTMTDDVMTVETALLRLLESGYIDDRRLAENLLSRFLRKEYGPSRIRMEFRQKGIEQGVAESALGDTAADWFAMASESRRKKFGDALPSDPKEKARQMRFLQSRGFTMEMIIEAITPAKD</sequence>
<name>A0AAP2AIT4_LELAM</name>
<dbReference type="Gene3D" id="1.10.10.10">
    <property type="entry name" value="Winged helix-like DNA-binding domain superfamily/Winged helix DNA-binding domain"/>
    <property type="match status" value="2"/>
</dbReference>
<comment type="caution">
    <text evidence="8">The sequence shown here is derived from an EMBL/GenBank/DDBJ whole genome shotgun (WGS) entry which is preliminary data.</text>
</comment>
<dbReference type="InterPro" id="IPR003783">
    <property type="entry name" value="Regulatory_RecX"/>
</dbReference>
<dbReference type="InterPro" id="IPR053925">
    <property type="entry name" value="RecX_HTH_3rd"/>
</dbReference>
<organism evidence="8 9">
    <name type="scientific">Lelliottia amnigena</name>
    <name type="common">Enterobacter amnigenus</name>
    <dbReference type="NCBI Taxonomy" id="61646"/>
    <lineage>
        <taxon>Bacteria</taxon>
        <taxon>Pseudomonadati</taxon>
        <taxon>Pseudomonadota</taxon>
        <taxon>Gammaproteobacteria</taxon>
        <taxon>Enterobacterales</taxon>
        <taxon>Enterobacteriaceae</taxon>
        <taxon>Lelliottia</taxon>
    </lineage>
</organism>
<dbReference type="HAMAP" id="MF_01114">
    <property type="entry name" value="RecX"/>
    <property type="match status" value="1"/>
</dbReference>
<feature type="domain" description="RecX second three-helical" evidence="6">
    <location>
        <begin position="52"/>
        <end position="92"/>
    </location>
</feature>
<evidence type="ECO:0000256" key="4">
    <source>
        <dbReference type="ARBA" id="ARBA00022490"/>
    </source>
</evidence>
<dbReference type="InterPro" id="IPR036388">
    <property type="entry name" value="WH-like_DNA-bd_sf"/>
</dbReference>
<accession>A0AAP2AIT4</accession>
<dbReference type="RefSeq" id="WP_202666606.1">
    <property type="nucleotide sequence ID" value="NZ_JAENMR010000023.1"/>
</dbReference>
<reference evidence="8" key="1">
    <citation type="submission" date="2020-12" db="EMBL/GenBank/DDBJ databases">
        <title>Draft genome sequence of Enterobacter spp., Lelliottia spp. and Serratia spp. isolated from drinking water reservoirs and lakes.</title>
        <authorList>
            <person name="Reitter C."/>
            <person name="Neuhaus K."/>
            <person name="Huegler M."/>
        </authorList>
    </citation>
    <scope>NUCLEOTIDE SEQUENCE</scope>
    <source>
        <strain evidence="8">TZW15</strain>
    </source>
</reference>
<evidence type="ECO:0000256" key="5">
    <source>
        <dbReference type="HAMAP-Rule" id="MF_01114"/>
    </source>
</evidence>
<dbReference type="Pfam" id="PF21981">
    <property type="entry name" value="RecX_HTH3"/>
    <property type="match status" value="1"/>
</dbReference>
<evidence type="ECO:0000256" key="3">
    <source>
        <dbReference type="ARBA" id="ARBA00018111"/>
    </source>
</evidence>
<evidence type="ECO:0000313" key="9">
    <source>
        <dbReference type="Proteomes" id="UP000653275"/>
    </source>
</evidence>